<evidence type="ECO:0000313" key="1">
    <source>
        <dbReference type="EMBL" id="KAJ9654434.1"/>
    </source>
</evidence>
<sequence>MEVELLRLLRQELDECRVKITTFVERLDGVSEAQIDNAMDTFIDGVKQDLLDLRSETRAIQAPSVQSHAADQQTQRDFFLLDNVAQGFLTPSDFLHGQEPLLSSFDGNPDANFEHDLTMPDVNVLNPWEASPIGQSMRTDVTQLSSAHPSHEPPAMNLLPQHGGHEIGSTSECATRPELRYHHTTLENFAVDTTNASSMEIAHMGDTADQQSVLLSTLMGINFEAVAGQTVFEEFCSAVQYIRGNETLKLPAAGSQISTVLSFLEAVQGAEFACDLYRRMGLWRLNRSYKQLQKQFHGERATMTATEKRIAKTGKSTSQALDVLLQTSEQPATRHNNTFPAEEQRKTRMHNFLSSSRSWSILCESASSGILCMIPQVAPSR</sequence>
<keyword evidence="2" id="KW-1185">Reference proteome</keyword>
<comment type="caution">
    <text evidence="1">The sequence shown here is derived from an EMBL/GenBank/DDBJ whole genome shotgun (WGS) entry which is preliminary data.</text>
</comment>
<organism evidence="1 2">
    <name type="scientific">Neophaeococcomyces mojaviensis</name>
    <dbReference type="NCBI Taxonomy" id="3383035"/>
    <lineage>
        <taxon>Eukaryota</taxon>
        <taxon>Fungi</taxon>
        <taxon>Dikarya</taxon>
        <taxon>Ascomycota</taxon>
        <taxon>Pezizomycotina</taxon>
        <taxon>Eurotiomycetes</taxon>
        <taxon>Chaetothyriomycetidae</taxon>
        <taxon>Chaetothyriales</taxon>
        <taxon>Chaetothyriales incertae sedis</taxon>
        <taxon>Neophaeococcomyces</taxon>
    </lineage>
</organism>
<reference evidence="1" key="1">
    <citation type="submission" date="2022-10" db="EMBL/GenBank/DDBJ databases">
        <title>Culturing micro-colonial fungi from biological soil crusts in the Mojave desert and describing Neophaeococcomyces mojavensis, and introducing the new genera and species Taxawa tesnikishii.</title>
        <authorList>
            <person name="Kurbessoian T."/>
            <person name="Stajich J.E."/>
        </authorList>
    </citation>
    <scope>NUCLEOTIDE SEQUENCE</scope>
    <source>
        <strain evidence="1">JES_112</strain>
    </source>
</reference>
<gene>
    <name evidence="1" type="ORF">H2198_006514</name>
</gene>
<name>A0ACC3A333_9EURO</name>
<dbReference type="EMBL" id="JAPDRQ010000121">
    <property type="protein sequence ID" value="KAJ9654434.1"/>
    <property type="molecule type" value="Genomic_DNA"/>
</dbReference>
<dbReference type="Proteomes" id="UP001172386">
    <property type="component" value="Unassembled WGS sequence"/>
</dbReference>
<protein>
    <submittedName>
        <fullName evidence="1">Uncharacterized protein</fullName>
    </submittedName>
</protein>
<proteinExistence type="predicted"/>
<accession>A0ACC3A333</accession>
<evidence type="ECO:0000313" key="2">
    <source>
        <dbReference type="Proteomes" id="UP001172386"/>
    </source>
</evidence>